<evidence type="ECO:0000256" key="2">
    <source>
        <dbReference type="ARBA" id="ARBA00006356"/>
    </source>
</evidence>
<reference evidence="7" key="1">
    <citation type="submission" date="2020-11" db="EMBL/GenBank/DDBJ databases">
        <authorList>
            <person name="Tran Van P."/>
        </authorList>
    </citation>
    <scope>NUCLEOTIDE SEQUENCE</scope>
</reference>
<comment type="subcellular location">
    <subcellularLocation>
        <location evidence="1">Secreted</location>
    </subcellularLocation>
</comment>
<dbReference type="AlphaFoldDB" id="A0A7R8ZGT0"/>
<keyword evidence="3" id="KW-0964">Secreted</keyword>
<dbReference type="GO" id="GO:0005576">
    <property type="term" value="C:extracellular region"/>
    <property type="evidence" value="ECO:0007669"/>
    <property type="project" value="UniProtKB-SubCell"/>
</dbReference>
<dbReference type="PANTHER" id="PTHR20986">
    <property type="entry name" value="FMRFAMIDE-RELATED PEPTIDES"/>
    <property type="match status" value="1"/>
</dbReference>
<dbReference type="GO" id="GO:0007218">
    <property type="term" value="P:neuropeptide signaling pathway"/>
    <property type="evidence" value="ECO:0007669"/>
    <property type="project" value="UniProtKB-KW"/>
</dbReference>
<dbReference type="PANTHER" id="PTHR20986:SF24">
    <property type="entry name" value="FMRFAMIDE-LIKE NEUROPEPTIDES 1"/>
    <property type="match status" value="1"/>
</dbReference>
<keyword evidence="5" id="KW-0527">Neuropeptide</keyword>
<evidence type="ECO:0000256" key="1">
    <source>
        <dbReference type="ARBA" id="ARBA00004613"/>
    </source>
</evidence>
<evidence type="ECO:0000256" key="6">
    <source>
        <dbReference type="SAM" id="SignalP"/>
    </source>
</evidence>
<dbReference type="EMBL" id="OA576818">
    <property type="protein sequence ID" value="CAD7205784.1"/>
    <property type="molecule type" value="Genomic_DNA"/>
</dbReference>
<name>A0A7R8ZGT0_TIMDO</name>
<dbReference type="InterPro" id="IPR051041">
    <property type="entry name" value="FMRFamide-related_np"/>
</dbReference>
<accession>A0A7R8ZGT0</accession>
<feature type="signal peptide" evidence="6">
    <location>
        <begin position="1"/>
        <end position="17"/>
    </location>
</feature>
<evidence type="ECO:0000256" key="5">
    <source>
        <dbReference type="ARBA" id="ARBA00023320"/>
    </source>
</evidence>
<keyword evidence="4" id="KW-0027">Amidation</keyword>
<evidence type="ECO:0000256" key="4">
    <source>
        <dbReference type="ARBA" id="ARBA00022815"/>
    </source>
</evidence>
<protein>
    <submittedName>
        <fullName evidence="7">Uncharacterized protein</fullName>
    </submittedName>
</protein>
<gene>
    <name evidence="7" type="ORF">TDIB3V08_LOCUS11934</name>
</gene>
<evidence type="ECO:0000256" key="3">
    <source>
        <dbReference type="ARBA" id="ARBA00022525"/>
    </source>
</evidence>
<feature type="chain" id="PRO_5030539959" evidence="6">
    <location>
        <begin position="18"/>
        <end position="562"/>
    </location>
</feature>
<comment type="similarity">
    <text evidence="2">Belongs to the FARP (FMRFamide related peptide) family.</text>
</comment>
<proteinExistence type="inferred from homology"/>
<evidence type="ECO:0000313" key="7">
    <source>
        <dbReference type="EMBL" id="CAD7205784.1"/>
    </source>
</evidence>
<sequence length="562" mass="63497">MLLVALLVSLVGLQSLGAPSYTTDMQSLEDTDYVSSEDTESPWIGEEYSEDTNALYRTKKYKGSTHFVNADTSEEDELDGNGNNFIRLGRSMEVQDDDAPKHERESSDESSMWLYRGKPENFLRFGREKPGNFYRLGRAKSSSDLLRYGGVDKDSFLRLGRDKDSNVVRFGRGRPDSFLRLGRDKDSNVVRFGRGKPDSFLRLGRDKYSNVVRFGRGRPDSFLRLGRDKDSNVVRFGRGKPDNFLRLGRDKDSNVVRFGRGRPDSFLRLGRDKDSNVVRFGRGKPDSNIRLGREPNENSSVDPIDEFVELVNEPEYILETDSDARSGKWESGFKRLGKASLPVMELPSSGKDSLGDDFLPIPPQTNEGLSKDLGVEDFNYKFLRYRRNGNGKSVRFGRGKLADSNFIRLGRSGGDIIDDGFEQVDRTGKDVRKLNILQLGRSIPEEDLIRLGRDTEYVHEPTEAQFTTSHNEKDNVTVDANHVNRRRRSLPSEVPPMIASYSDIDQKADYKRSRLLGGKTGHPHFTPMSASLSSYILAPELSLLPESAQVDVKRDKSFVRLG</sequence>
<keyword evidence="6" id="KW-0732">Signal</keyword>
<organism evidence="7">
    <name type="scientific">Timema douglasi</name>
    <name type="common">Walking stick</name>
    <dbReference type="NCBI Taxonomy" id="61478"/>
    <lineage>
        <taxon>Eukaryota</taxon>
        <taxon>Metazoa</taxon>
        <taxon>Ecdysozoa</taxon>
        <taxon>Arthropoda</taxon>
        <taxon>Hexapoda</taxon>
        <taxon>Insecta</taxon>
        <taxon>Pterygota</taxon>
        <taxon>Neoptera</taxon>
        <taxon>Polyneoptera</taxon>
        <taxon>Phasmatodea</taxon>
        <taxon>Timematodea</taxon>
        <taxon>Timematoidea</taxon>
        <taxon>Timematidae</taxon>
        <taxon>Timema</taxon>
    </lineage>
</organism>